<evidence type="ECO:0000256" key="7">
    <source>
        <dbReference type="ARBA" id="ARBA00023239"/>
    </source>
</evidence>
<proteinExistence type="inferred from homology"/>
<organism evidence="10 11">
    <name type="scientific">Lacipirellula limnantheis</name>
    <dbReference type="NCBI Taxonomy" id="2528024"/>
    <lineage>
        <taxon>Bacteria</taxon>
        <taxon>Pseudomonadati</taxon>
        <taxon>Planctomycetota</taxon>
        <taxon>Planctomycetia</taxon>
        <taxon>Pirellulales</taxon>
        <taxon>Lacipirellulaceae</taxon>
        <taxon>Lacipirellula</taxon>
    </lineage>
</organism>
<dbReference type="Pfam" id="PF02586">
    <property type="entry name" value="SRAP"/>
    <property type="match status" value="1"/>
</dbReference>
<dbReference type="EC" id="3.4.-.-" evidence="8"/>
<dbReference type="InterPro" id="IPR036590">
    <property type="entry name" value="SRAP-like"/>
</dbReference>
<feature type="region of interest" description="Disordered" evidence="9">
    <location>
        <begin position="215"/>
        <end position="236"/>
    </location>
</feature>
<dbReference type="EMBL" id="CP036339">
    <property type="protein sequence ID" value="QDT73866.1"/>
    <property type="molecule type" value="Genomic_DNA"/>
</dbReference>
<gene>
    <name evidence="10" type="ORF">I41_30570</name>
</gene>
<evidence type="ECO:0000313" key="10">
    <source>
        <dbReference type="EMBL" id="QDT73866.1"/>
    </source>
</evidence>
<sequence>MCHHYIAGRTRTSESRSIVTAWDDEFSLRGNHYQMLLPDAGFYPLDLVPHIRLDDAGQRVLAPAQWGFLPSWWKPSDKTPKRTTFQRKCFNARSEDIEAKPTYRQAFRARRCLIPASAFFERKHYFELRGNRTRSFAMAGVWERWHGGDGETIESCTILTTSANEVVASVGHPRMPVVFSSEAQYAAWLNPDVVERGPLEELLRPTPADIWECRPESELQSRSKAADETPRQTHLF</sequence>
<dbReference type="KEGG" id="llh:I41_30570"/>
<keyword evidence="3" id="KW-0227">DNA damage</keyword>
<dbReference type="RefSeq" id="WP_145433547.1">
    <property type="nucleotide sequence ID" value="NZ_CP036339.1"/>
</dbReference>
<evidence type="ECO:0000256" key="3">
    <source>
        <dbReference type="ARBA" id="ARBA00022763"/>
    </source>
</evidence>
<dbReference type="GO" id="GO:0106300">
    <property type="term" value="P:protein-DNA covalent cross-linking repair"/>
    <property type="evidence" value="ECO:0007669"/>
    <property type="project" value="InterPro"/>
</dbReference>
<keyword evidence="5" id="KW-0190">Covalent protein-DNA linkage</keyword>
<evidence type="ECO:0000256" key="9">
    <source>
        <dbReference type="SAM" id="MobiDB-lite"/>
    </source>
</evidence>
<protein>
    <recommendedName>
        <fullName evidence="8">Abasic site processing protein</fullName>
        <ecNumber evidence="8">3.4.-.-</ecNumber>
    </recommendedName>
</protein>
<evidence type="ECO:0000256" key="6">
    <source>
        <dbReference type="ARBA" id="ARBA00023125"/>
    </source>
</evidence>
<dbReference type="GO" id="GO:0016829">
    <property type="term" value="F:lyase activity"/>
    <property type="evidence" value="ECO:0007669"/>
    <property type="project" value="UniProtKB-KW"/>
</dbReference>
<dbReference type="PANTHER" id="PTHR13604:SF0">
    <property type="entry name" value="ABASIC SITE PROCESSING PROTEIN HMCES"/>
    <property type="match status" value="1"/>
</dbReference>
<keyword evidence="2 8" id="KW-0645">Protease</keyword>
<evidence type="ECO:0000256" key="8">
    <source>
        <dbReference type="RuleBase" id="RU364100"/>
    </source>
</evidence>
<evidence type="ECO:0000256" key="4">
    <source>
        <dbReference type="ARBA" id="ARBA00022801"/>
    </source>
</evidence>
<name>A0A517TZS5_9BACT</name>
<reference evidence="10 11" key="1">
    <citation type="submission" date="2019-02" db="EMBL/GenBank/DDBJ databases">
        <title>Deep-cultivation of Planctomycetes and their phenomic and genomic characterization uncovers novel biology.</title>
        <authorList>
            <person name="Wiegand S."/>
            <person name="Jogler M."/>
            <person name="Boedeker C."/>
            <person name="Pinto D."/>
            <person name="Vollmers J."/>
            <person name="Rivas-Marin E."/>
            <person name="Kohn T."/>
            <person name="Peeters S.H."/>
            <person name="Heuer A."/>
            <person name="Rast P."/>
            <person name="Oberbeckmann S."/>
            <person name="Bunk B."/>
            <person name="Jeske O."/>
            <person name="Meyerdierks A."/>
            <person name="Storesund J.E."/>
            <person name="Kallscheuer N."/>
            <person name="Luecker S."/>
            <person name="Lage O.M."/>
            <person name="Pohl T."/>
            <person name="Merkel B.J."/>
            <person name="Hornburger P."/>
            <person name="Mueller R.-W."/>
            <person name="Bruemmer F."/>
            <person name="Labrenz M."/>
            <person name="Spormann A.M."/>
            <person name="Op den Camp H."/>
            <person name="Overmann J."/>
            <person name="Amann R."/>
            <person name="Jetten M.S.M."/>
            <person name="Mascher T."/>
            <person name="Medema M.H."/>
            <person name="Devos D.P."/>
            <person name="Kaster A.-K."/>
            <person name="Ovreas L."/>
            <person name="Rohde M."/>
            <person name="Galperin M.Y."/>
            <person name="Jogler C."/>
        </authorList>
    </citation>
    <scope>NUCLEOTIDE SEQUENCE [LARGE SCALE GENOMIC DNA]</scope>
    <source>
        <strain evidence="10 11">I41</strain>
    </source>
</reference>
<keyword evidence="4 8" id="KW-0378">Hydrolase</keyword>
<evidence type="ECO:0000256" key="1">
    <source>
        <dbReference type="ARBA" id="ARBA00008136"/>
    </source>
</evidence>
<dbReference type="SUPFAM" id="SSF143081">
    <property type="entry name" value="BB1717-like"/>
    <property type="match status" value="1"/>
</dbReference>
<dbReference type="Proteomes" id="UP000317909">
    <property type="component" value="Chromosome"/>
</dbReference>
<dbReference type="GO" id="GO:0006508">
    <property type="term" value="P:proteolysis"/>
    <property type="evidence" value="ECO:0007669"/>
    <property type="project" value="UniProtKB-KW"/>
</dbReference>
<evidence type="ECO:0000256" key="2">
    <source>
        <dbReference type="ARBA" id="ARBA00022670"/>
    </source>
</evidence>
<evidence type="ECO:0000313" key="11">
    <source>
        <dbReference type="Proteomes" id="UP000317909"/>
    </source>
</evidence>
<dbReference type="AlphaFoldDB" id="A0A517TZS5"/>
<keyword evidence="7" id="KW-0456">Lyase</keyword>
<comment type="similarity">
    <text evidence="1 8">Belongs to the SOS response-associated peptidase family.</text>
</comment>
<keyword evidence="6" id="KW-0238">DNA-binding</keyword>
<dbReference type="PANTHER" id="PTHR13604">
    <property type="entry name" value="DC12-RELATED"/>
    <property type="match status" value="1"/>
</dbReference>
<dbReference type="OrthoDB" id="9782620at2"/>
<dbReference type="GO" id="GO:0003697">
    <property type="term" value="F:single-stranded DNA binding"/>
    <property type="evidence" value="ECO:0007669"/>
    <property type="project" value="InterPro"/>
</dbReference>
<evidence type="ECO:0000256" key="5">
    <source>
        <dbReference type="ARBA" id="ARBA00023124"/>
    </source>
</evidence>
<keyword evidence="11" id="KW-1185">Reference proteome</keyword>
<accession>A0A517TZS5</accession>
<dbReference type="Gene3D" id="3.90.1680.10">
    <property type="entry name" value="SOS response associated peptidase-like"/>
    <property type="match status" value="1"/>
</dbReference>
<dbReference type="InterPro" id="IPR003738">
    <property type="entry name" value="SRAP"/>
</dbReference>
<dbReference type="GO" id="GO:0008233">
    <property type="term" value="F:peptidase activity"/>
    <property type="evidence" value="ECO:0007669"/>
    <property type="project" value="UniProtKB-KW"/>
</dbReference>